<dbReference type="EMBL" id="CP039631">
    <property type="protein sequence ID" value="QGH44660.1"/>
    <property type="molecule type" value="Genomic_DNA"/>
</dbReference>
<dbReference type="Pfam" id="PF00501">
    <property type="entry name" value="AMP-binding"/>
    <property type="match status" value="1"/>
</dbReference>
<proteinExistence type="predicted"/>
<evidence type="ECO:0000313" key="4">
    <source>
        <dbReference type="Proteomes" id="UP000298274"/>
    </source>
</evidence>
<dbReference type="InterPro" id="IPR050237">
    <property type="entry name" value="ATP-dep_AMP-bd_enzyme"/>
</dbReference>
<dbReference type="InterPro" id="IPR020845">
    <property type="entry name" value="AMP-binding_CS"/>
</dbReference>
<dbReference type="Gene3D" id="3.40.50.12780">
    <property type="entry name" value="N-terminal domain of ligase-like"/>
    <property type="match status" value="1"/>
</dbReference>
<feature type="domain" description="AMP-dependent synthetase/ligase" evidence="1">
    <location>
        <begin position="22"/>
        <end position="390"/>
    </location>
</feature>
<dbReference type="GO" id="GO:0016878">
    <property type="term" value="F:acid-thiol ligase activity"/>
    <property type="evidence" value="ECO:0007669"/>
    <property type="project" value="UniProtKB-ARBA"/>
</dbReference>
<accession>A0A5Q2U646</accession>
<protein>
    <submittedName>
        <fullName evidence="3">ATP-dependent acyl-CoA ligase</fullName>
    </submittedName>
</protein>
<dbReference type="Pfam" id="PF13193">
    <property type="entry name" value="AMP-binding_C"/>
    <property type="match status" value="1"/>
</dbReference>
<reference evidence="4" key="1">
    <citation type="submission" date="2019-04" db="EMBL/GenBank/DDBJ databases">
        <title>Complete genome sequence of Pseudomonas veronii strain PVy, a versatile degrader capable of using multiple contaminants as sole carbon sources.</title>
        <authorList>
            <person name="Lopez-Echartea E."/>
            <person name="Ridl J."/>
            <person name="Pajer P."/>
            <person name="Strejcek M."/>
            <person name="Suman J."/>
            <person name="Uhlik O."/>
        </authorList>
    </citation>
    <scope>NUCLEOTIDE SEQUENCE [LARGE SCALE GENOMIC DNA]</scope>
    <source>
        <strain evidence="4">Pvy</strain>
    </source>
</reference>
<dbReference type="InterPro" id="IPR042099">
    <property type="entry name" value="ANL_N_sf"/>
</dbReference>
<dbReference type="RefSeq" id="WP_046482054.1">
    <property type="nucleotide sequence ID" value="NZ_CP039631.3"/>
</dbReference>
<dbReference type="InterPro" id="IPR000873">
    <property type="entry name" value="AMP-dep_synth/lig_dom"/>
</dbReference>
<organism evidence="3 4">
    <name type="scientific">Pseudomonas veronii</name>
    <dbReference type="NCBI Taxonomy" id="76761"/>
    <lineage>
        <taxon>Bacteria</taxon>
        <taxon>Pseudomonadati</taxon>
        <taxon>Pseudomonadota</taxon>
        <taxon>Gammaproteobacteria</taxon>
        <taxon>Pseudomonadales</taxon>
        <taxon>Pseudomonadaceae</taxon>
        <taxon>Pseudomonas</taxon>
    </lineage>
</organism>
<dbReference type="PANTHER" id="PTHR43767">
    <property type="entry name" value="LONG-CHAIN-FATTY-ACID--COA LIGASE"/>
    <property type="match status" value="1"/>
</dbReference>
<evidence type="ECO:0000313" key="3">
    <source>
        <dbReference type="EMBL" id="QGH44660.1"/>
    </source>
</evidence>
<keyword evidence="3" id="KW-0436">Ligase</keyword>
<feature type="domain" description="AMP-binding enzyme C-terminal" evidence="2">
    <location>
        <begin position="440"/>
        <end position="514"/>
    </location>
</feature>
<dbReference type="Proteomes" id="UP000298274">
    <property type="component" value="Chromosome"/>
</dbReference>
<sequence>MSGTGHPDTWAVGERDTVISALDRAVARAPDKILLDFSGELYTYSQVDLLSTRMAHALASLGVEAGATVLTMLDNNIDAVVTWLAINKLCAVSVPINTALKGEFLRHQIADTGTRLVICEADYLQRIGAVAEQLPDVQHVLYRGQPASLPTLSLALSSLDEYRGDDDTPFSVKPDPGDLACLIYTSGTTGPSKGCMISYNFMCNLARLQLRAGPASENDITITPLPLFHMNALCVSIIASILVGARAAILPRFSVSNFWQEVERSGATIASILGGMGGLLAQAADNEAMLRCRGQIHTARGNPYTEETKKIWRDRFGTPLVGGNGYGLTEACVITSLAAGEYAAPGSSGKRIPDFDVRIVDDLDREVAANTAGEIVLRPLRPDIMFQGYWKRPEDSLKLMRNMWFHTGDIGKFDDEGFFYFVDRKKDYLRRRGENISSFEMEAAFAVHPALSEVAVHAVPSDKGEDDVKVTAVLREGATLSQEELFRWAADAVPYYALPRYIEFRTSLPKNPQGRVLKYQLRDEGKTATTWDLDDTDIRVAKR</sequence>
<dbReference type="AlphaFoldDB" id="A0A5Q2U646"/>
<dbReference type="InterPro" id="IPR045851">
    <property type="entry name" value="AMP-bd_C_sf"/>
</dbReference>
<dbReference type="CDD" id="cd05934">
    <property type="entry name" value="FACL_DitJ_like"/>
    <property type="match status" value="1"/>
</dbReference>
<evidence type="ECO:0000259" key="2">
    <source>
        <dbReference type="Pfam" id="PF13193"/>
    </source>
</evidence>
<gene>
    <name evidence="3" type="ORF">E4167_29575</name>
</gene>
<dbReference type="SUPFAM" id="SSF56801">
    <property type="entry name" value="Acetyl-CoA synthetase-like"/>
    <property type="match status" value="1"/>
</dbReference>
<dbReference type="Gene3D" id="3.30.300.30">
    <property type="match status" value="1"/>
</dbReference>
<dbReference type="InterPro" id="IPR025110">
    <property type="entry name" value="AMP-bd_C"/>
</dbReference>
<dbReference type="PROSITE" id="PS00455">
    <property type="entry name" value="AMP_BINDING"/>
    <property type="match status" value="1"/>
</dbReference>
<evidence type="ECO:0000259" key="1">
    <source>
        <dbReference type="Pfam" id="PF00501"/>
    </source>
</evidence>
<dbReference type="PANTHER" id="PTHR43767:SF1">
    <property type="entry name" value="NONRIBOSOMAL PEPTIDE SYNTHASE PES1 (EUROFUNG)-RELATED"/>
    <property type="match status" value="1"/>
</dbReference>
<name>A0A5Q2U646_PSEVE</name>